<name>A0A4Y9S8U1_9BURK</name>
<dbReference type="Pfam" id="PF03358">
    <property type="entry name" value="FMN_red"/>
    <property type="match status" value="1"/>
</dbReference>
<dbReference type="InterPro" id="IPR050712">
    <property type="entry name" value="NAD(P)H-dep_reductase"/>
</dbReference>
<dbReference type="AlphaFoldDB" id="A0A4Y9S8U1"/>
<organism evidence="2 3">
    <name type="scientific">Zemynaea arenosa</name>
    <dbReference type="NCBI Taxonomy" id="2561931"/>
    <lineage>
        <taxon>Bacteria</taxon>
        <taxon>Pseudomonadati</taxon>
        <taxon>Pseudomonadota</taxon>
        <taxon>Betaproteobacteria</taxon>
        <taxon>Burkholderiales</taxon>
        <taxon>Oxalobacteraceae</taxon>
        <taxon>Telluria group</taxon>
        <taxon>Zemynaea</taxon>
    </lineage>
</organism>
<dbReference type="Proteomes" id="UP000298438">
    <property type="component" value="Unassembled WGS sequence"/>
</dbReference>
<dbReference type="GO" id="GO:0010181">
    <property type="term" value="F:FMN binding"/>
    <property type="evidence" value="ECO:0007669"/>
    <property type="project" value="TreeGrafter"/>
</dbReference>
<dbReference type="SUPFAM" id="SSF52218">
    <property type="entry name" value="Flavoproteins"/>
    <property type="match status" value="1"/>
</dbReference>
<evidence type="ECO:0000259" key="1">
    <source>
        <dbReference type="Pfam" id="PF03358"/>
    </source>
</evidence>
<dbReference type="GO" id="GO:0016491">
    <property type="term" value="F:oxidoreductase activity"/>
    <property type="evidence" value="ECO:0007669"/>
    <property type="project" value="InterPro"/>
</dbReference>
<dbReference type="InterPro" id="IPR029039">
    <property type="entry name" value="Flavoprotein-like_sf"/>
</dbReference>
<evidence type="ECO:0000313" key="2">
    <source>
        <dbReference type="EMBL" id="TFW16517.1"/>
    </source>
</evidence>
<dbReference type="PANTHER" id="PTHR30543:SF21">
    <property type="entry name" value="NAD(P)H-DEPENDENT FMN REDUCTASE LOT6"/>
    <property type="match status" value="1"/>
</dbReference>
<feature type="domain" description="NADPH-dependent FMN reductase-like" evidence="1">
    <location>
        <begin position="1"/>
        <end position="125"/>
    </location>
</feature>
<accession>A0A4Y9S8U1</accession>
<dbReference type="Gene3D" id="3.40.50.360">
    <property type="match status" value="1"/>
</dbReference>
<protein>
    <submittedName>
        <fullName evidence="2">NAD(P)H-dependent oxidoreductase</fullName>
    </submittedName>
</protein>
<sequence length="174" mass="18473">MLILAISGSLRTASYNSAVLRAAAQVVPDVHLFEGLGELPLFNPDRDTEPGTAVERWRAAVAAADALLIASPEYAHGISGPMKNALDWLVSMPDFPGKPVALWNTSPRAHHAQDALREVLTTMSAELVDLACATIPLPGTGLDTPGILARPDLVRLIGDSLASLRHAAMLRRGQ</sequence>
<evidence type="ECO:0000313" key="3">
    <source>
        <dbReference type="Proteomes" id="UP000298438"/>
    </source>
</evidence>
<dbReference type="InterPro" id="IPR005025">
    <property type="entry name" value="FMN_Rdtase-like_dom"/>
</dbReference>
<dbReference type="GO" id="GO:0005829">
    <property type="term" value="C:cytosol"/>
    <property type="evidence" value="ECO:0007669"/>
    <property type="project" value="TreeGrafter"/>
</dbReference>
<gene>
    <name evidence="2" type="ORF">E4L96_16345</name>
</gene>
<comment type="caution">
    <text evidence="2">The sequence shown here is derived from an EMBL/GenBank/DDBJ whole genome shotgun (WGS) entry which is preliminary data.</text>
</comment>
<dbReference type="OrthoDB" id="1643408at2"/>
<dbReference type="RefSeq" id="WP_135208279.1">
    <property type="nucleotide sequence ID" value="NZ_SPVF01000210.1"/>
</dbReference>
<dbReference type="EMBL" id="SPVF01000210">
    <property type="protein sequence ID" value="TFW16517.1"/>
    <property type="molecule type" value="Genomic_DNA"/>
</dbReference>
<reference evidence="2 3" key="1">
    <citation type="submission" date="2019-03" db="EMBL/GenBank/DDBJ databases">
        <title>Draft Genome Sequence of Massilia arenosa sp. nov., a Novel Massilia Species Isolated from a Sandy-loam Maize Soil.</title>
        <authorList>
            <person name="Raths R."/>
            <person name="Peta V."/>
            <person name="Bucking H."/>
        </authorList>
    </citation>
    <scope>NUCLEOTIDE SEQUENCE [LARGE SCALE GENOMIC DNA]</scope>
    <source>
        <strain evidence="2 3">MC02</strain>
    </source>
</reference>
<proteinExistence type="predicted"/>
<dbReference type="PANTHER" id="PTHR30543">
    <property type="entry name" value="CHROMATE REDUCTASE"/>
    <property type="match status" value="1"/>
</dbReference>
<keyword evidence="3" id="KW-1185">Reference proteome</keyword>